<keyword evidence="5" id="KW-1185">Reference proteome</keyword>
<evidence type="ECO:0000259" key="3">
    <source>
        <dbReference type="PROSITE" id="PS50110"/>
    </source>
</evidence>
<keyword evidence="1" id="KW-0597">Phosphoprotein</keyword>
<dbReference type="RefSeq" id="WP_380693358.1">
    <property type="nucleotide sequence ID" value="NZ_JBHRYR010000002.1"/>
</dbReference>
<gene>
    <name evidence="4" type="ORF">ACFOOG_03375</name>
</gene>
<dbReference type="InterPro" id="IPR050595">
    <property type="entry name" value="Bact_response_regulator"/>
</dbReference>
<comment type="caution">
    <text evidence="2">Lacks conserved residue(s) required for the propagation of feature annotation.</text>
</comment>
<dbReference type="SUPFAM" id="SSF52172">
    <property type="entry name" value="CheY-like"/>
    <property type="match status" value="1"/>
</dbReference>
<dbReference type="Gene3D" id="3.40.50.2300">
    <property type="match status" value="1"/>
</dbReference>
<dbReference type="PROSITE" id="PS50110">
    <property type="entry name" value="RESPONSE_REGULATORY"/>
    <property type="match status" value="1"/>
</dbReference>
<dbReference type="SMART" id="SM00448">
    <property type="entry name" value="REC"/>
    <property type="match status" value="1"/>
</dbReference>
<sequence>MATVLIVDDHALTVEFIAEQLHMMGHRSHSVATGEAALALLGAGDQPDAILLSQNIPAQGGIVTAQRMRERHQYEHAIIALAAHADDIDIPAGIAAGIDAWITHPIDITQFVSTLQRWLS</sequence>
<evidence type="ECO:0000256" key="2">
    <source>
        <dbReference type="PROSITE-ProRule" id="PRU00169"/>
    </source>
</evidence>
<accession>A0ABV7ZX03</accession>
<feature type="domain" description="Response regulatory" evidence="3">
    <location>
        <begin position="3"/>
        <end position="119"/>
    </location>
</feature>
<reference evidence="5" key="1">
    <citation type="journal article" date="2019" name="Int. J. Syst. Evol. Microbiol.">
        <title>The Global Catalogue of Microorganisms (GCM) 10K type strain sequencing project: providing services to taxonomists for standard genome sequencing and annotation.</title>
        <authorList>
            <consortium name="The Broad Institute Genomics Platform"/>
            <consortium name="The Broad Institute Genome Sequencing Center for Infectious Disease"/>
            <person name="Wu L."/>
            <person name="Ma J."/>
        </authorList>
    </citation>
    <scope>NUCLEOTIDE SEQUENCE [LARGE SCALE GENOMIC DNA]</scope>
    <source>
        <strain evidence="5">IBRC 10765</strain>
    </source>
</reference>
<dbReference type="PANTHER" id="PTHR44591">
    <property type="entry name" value="STRESS RESPONSE REGULATOR PROTEIN 1"/>
    <property type="match status" value="1"/>
</dbReference>
<evidence type="ECO:0000313" key="4">
    <source>
        <dbReference type="EMBL" id="MFC3851866.1"/>
    </source>
</evidence>
<dbReference type="Proteomes" id="UP001595617">
    <property type="component" value="Unassembled WGS sequence"/>
</dbReference>
<organism evidence="4 5">
    <name type="scientific">Saccharospirillum mangrovi</name>
    <dbReference type="NCBI Taxonomy" id="2161747"/>
    <lineage>
        <taxon>Bacteria</taxon>
        <taxon>Pseudomonadati</taxon>
        <taxon>Pseudomonadota</taxon>
        <taxon>Gammaproteobacteria</taxon>
        <taxon>Oceanospirillales</taxon>
        <taxon>Saccharospirillaceae</taxon>
        <taxon>Saccharospirillum</taxon>
    </lineage>
</organism>
<dbReference type="InterPro" id="IPR011006">
    <property type="entry name" value="CheY-like_superfamily"/>
</dbReference>
<comment type="caution">
    <text evidence="4">The sequence shown here is derived from an EMBL/GenBank/DDBJ whole genome shotgun (WGS) entry which is preliminary data.</text>
</comment>
<protein>
    <submittedName>
        <fullName evidence="4">Response regulator</fullName>
    </submittedName>
</protein>
<dbReference type="Pfam" id="PF00072">
    <property type="entry name" value="Response_reg"/>
    <property type="match status" value="1"/>
</dbReference>
<name>A0ABV7ZX03_9GAMM</name>
<evidence type="ECO:0000256" key="1">
    <source>
        <dbReference type="ARBA" id="ARBA00022553"/>
    </source>
</evidence>
<dbReference type="InterPro" id="IPR001789">
    <property type="entry name" value="Sig_transdc_resp-reg_receiver"/>
</dbReference>
<proteinExistence type="predicted"/>
<dbReference type="PANTHER" id="PTHR44591:SF3">
    <property type="entry name" value="RESPONSE REGULATORY DOMAIN-CONTAINING PROTEIN"/>
    <property type="match status" value="1"/>
</dbReference>
<dbReference type="EMBL" id="JBHRYR010000002">
    <property type="protein sequence ID" value="MFC3851866.1"/>
    <property type="molecule type" value="Genomic_DNA"/>
</dbReference>
<evidence type="ECO:0000313" key="5">
    <source>
        <dbReference type="Proteomes" id="UP001595617"/>
    </source>
</evidence>